<dbReference type="Gene3D" id="3.40.50.1820">
    <property type="entry name" value="alpha/beta hydrolase"/>
    <property type="match status" value="1"/>
</dbReference>
<protein>
    <submittedName>
        <fullName evidence="4">Dipeptidyl aminopeptidase/acylaminoacyl peptidase</fullName>
    </submittedName>
</protein>
<dbReference type="InterPro" id="IPR002469">
    <property type="entry name" value="Peptidase_S9B_N"/>
</dbReference>
<dbReference type="InterPro" id="IPR029058">
    <property type="entry name" value="AB_hydrolase_fold"/>
</dbReference>
<dbReference type="EMBL" id="JACHGW010000001">
    <property type="protein sequence ID" value="MBB6048344.1"/>
    <property type="molecule type" value="Genomic_DNA"/>
</dbReference>
<gene>
    <name evidence="4" type="ORF">HNQ39_000106</name>
</gene>
<evidence type="ECO:0000313" key="5">
    <source>
        <dbReference type="Proteomes" id="UP000520814"/>
    </source>
</evidence>
<dbReference type="GO" id="GO:0004177">
    <property type="term" value="F:aminopeptidase activity"/>
    <property type="evidence" value="ECO:0007669"/>
    <property type="project" value="UniProtKB-KW"/>
</dbReference>
<sequence>MRGMVALALSAIVLGGIGMAQAQGTKADYERAAKLGELSRGKVFRASVSPNWLDSGRLWYRVETGTNAFEWVLVGADGKLSRFPTEAALKAALGGKLGTETVQRLTARPQPGEAGERVDLVFDNQTSSEITLFWVSGSDRTPYGKVAPGKKYSQSTFGGHAWEVRDASGKVLGYATAPALGGTVVVDGKRAAPTRREGQRGNPGASPDGKWVAFLKGDNLWVRPTAGGEAVALSSDGKPKDSYDGTGFFWSPDSTKLVAFRTEAAQEHKVYIVSSSPRDQTQPKLVTLDYLKPGDKIEHPRPVLFDVVNKKAIALSESLFPNPWSLPALGDSGWGAGVTWAADSSRFFFAYNQRGHQVMRVVSVDAASGTPKTLFEDTTKTFIHYSGKFWARYLPKSNEIVWMSERDGWNHLFVHDATSGQVKRQLTKGEWTVRGVESFDEDKGELLLRIAGRTPGEDPYHVHFARVSVATGALTPLTDGDGTHRIALSPDGTRYLDSYSRVDLPTVTELRSTADGKKLATLEKGDASALLATGWKQPERFVAKGRDGTTDIYGVLWRPTNFDPAKKYPVIEQIYAGPQGFFVPKQWSSNYGNPQQLAELGFLVVQIDGMGTDGRSKAFHDVCFKNLKDAGFPDRILWMKALAQKYPSLDLTRVGVYGGSAGGQNALAALLWHGDFYKAAVADCGCHDNRMDKVWWNEQWMSYPVDKSYEESSNVVNAHQLTGKLLLTVGEVDSNVDPASTMQVADALIKANKDYELIVFPGANHGAGESPYGKRRRMDFFVKNLLGVEPRSR</sequence>
<dbReference type="Proteomes" id="UP000520814">
    <property type="component" value="Unassembled WGS sequence"/>
</dbReference>
<keyword evidence="4" id="KW-0645">Protease</keyword>
<dbReference type="InterPro" id="IPR036208">
    <property type="entry name" value="VHL_sf"/>
</dbReference>
<dbReference type="AlphaFoldDB" id="A0A7W9SM28"/>
<keyword evidence="4" id="KW-0378">Hydrolase</keyword>
<dbReference type="RefSeq" id="WP_221289722.1">
    <property type="nucleotide sequence ID" value="NZ_JACHGW010000001.1"/>
</dbReference>
<keyword evidence="1" id="KW-0732">Signal</keyword>
<dbReference type="SUPFAM" id="SSF53474">
    <property type="entry name" value="alpha/beta-Hydrolases"/>
    <property type="match status" value="1"/>
</dbReference>
<feature type="domain" description="Peptidase S9 prolyl oligopeptidase catalytic" evidence="2">
    <location>
        <begin position="592"/>
        <end position="785"/>
    </location>
</feature>
<dbReference type="InterPro" id="IPR001375">
    <property type="entry name" value="Peptidase_S9_cat"/>
</dbReference>
<dbReference type="SUPFAM" id="SSF82171">
    <property type="entry name" value="DPP6 N-terminal domain-like"/>
    <property type="match status" value="1"/>
</dbReference>
<reference evidence="4 5" key="1">
    <citation type="submission" date="2020-08" db="EMBL/GenBank/DDBJ databases">
        <title>Genomic Encyclopedia of Type Strains, Phase IV (KMG-IV): sequencing the most valuable type-strain genomes for metagenomic binning, comparative biology and taxonomic classification.</title>
        <authorList>
            <person name="Goeker M."/>
        </authorList>
    </citation>
    <scope>NUCLEOTIDE SEQUENCE [LARGE SCALE GENOMIC DNA]</scope>
    <source>
        <strain evidence="4 5">DSM 23562</strain>
    </source>
</reference>
<organism evidence="4 5">
    <name type="scientific">Armatimonas rosea</name>
    <dbReference type="NCBI Taxonomy" id="685828"/>
    <lineage>
        <taxon>Bacteria</taxon>
        <taxon>Bacillati</taxon>
        <taxon>Armatimonadota</taxon>
        <taxon>Armatimonadia</taxon>
        <taxon>Armatimonadales</taxon>
        <taxon>Armatimonadaceae</taxon>
        <taxon>Armatimonas</taxon>
    </lineage>
</organism>
<name>A0A7W9SM28_ARMRO</name>
<dbReference type="PANTHER" id="PTHR11731">
    <property type="entry name" value="PROTEASE FAMILY S9B,C DIPEPTIDYL-PEPTIDASE IV-RELATED"/>
    <property type="match status" value="1"/>
</dbReference>
<comment type="caution">
    <text evidence="4">The sequence shown here is derived from an EMBL/GenBank/DDBJ whole genome shotgun (WGS) entry which is preliminary data.</text>
</comment>
<keyword evidence="5" id="KW-1185">Reference proteome</keyword>
<dbReference type="Pfam" id="PF00930">
    <property type="entry name" value="DPPIV_N"/>
    <property type="match status" value="1"/>
</dbReference>
<evidence type="ECO:0000256" key="1">
    <source>
        <dbReference type="SAM" id="SignalP"/>
    </source>
</evidence>
<dbReference type="Pfam" id="PF00326">
    <property type="entry name" value="Peptidase_S9"/>
    <property type="match status" value="1"/>
</dbReference>
<dbReference type="GO" id="GO:0008236">
    <property type="term" value="F:serine-type peptidase activity"/>
    <property type="evidence" value="ECO:0007669"/>
    <property type="project" value="InterPro"/>
</dbReference>
<proteinExistence type="predicted"/>
<feature type="signal peptide" evidence="1">
    <location>
        <begin position="1"/>
        <end position="22"/>
    </location>
</feature>
<evidence type="ECO:0000259" key="3">
    <source>
        <dbReference type="Pfam" id="PF00930"/>
    </source>
</evidence>
<evidence type="ECO:0000313" key="4">
    <source>
        <dbReference type="EMBL" id="MBB6048344.1"/>
    </source>
</evidence>
<dbReference type="InterPro" id="IPR050278">
    <property type="entry name" value="Serine_Prot_S9B/DPPIV"/>
</dbReference>
<dbReference type="Gene3D" id="2.140.10.30">
    <property type="entry name" value="Dipeptidylpeptidase IV, N-terminal domain"/>
    <property type="match status" value="1"/>
</dbReference>
<dbReference type="GO" id="GO:0006508">
    <property type="term" value="P:proteolysis"/>
    <property type="evidence" value="ECO:0007669"/>
    <property type="project" value="InterPro"/>
</dbReference>
<keyword evidence="4" id="KW-0031">Aminopeptidase</keyword>
<feature type="chain" id="PRO_5031412553" evidence="1">
    <location>
        <begin position="23"/>
        <end position="793"/>
    </location>
</feature>
<accession>A0A7W9SM28</accession>
<evidence type="ECO:0000259" key="2">
    <source>
        <dbReference type="Pfam" id="PF00326"/>
    </source>
</evidence>
<dbReference type="PANTHER" id="PTHR11731:SF118">
    <property type="entry name" value="BLR1971 PROTEIN"/>
    <property type="match status" value="1"/>
</dbReference>
<feature type="domain" description="Dipeptidylpeptidase IV N-terminal" evidence="3">
    <location>
        <begin position="197"/>
        <end position="505"/>
    </location>
</feature>
<dbReference type="SUPFAM" id="SSF49468">
    <property type="entry name" value="VHL"/>
    <property type="match status" value="1"/>
</dbReference>